<dbReference type="PANTHER" id="PTHR34387:SF1">
    <property type="entry name" value="PERIPLASMIC IMMUNOGENIC PROTEIN"/>
    <property type="match status" value="1"/>
</dbReference>
<dbReference type="Proteomes" id="UP000254519">
    <property type="component" value="Unassembled WGS sequence"/>
</dbReference>
<dbReference type="GO" id="GO:0006974">
    <property type="term" value="P:DNA damage response"/>
    <property type="evidence" value="ECO:0007669"/>
    <property type="project" value="TreeGrafter"/>
</dbReference>
<organism evidence="1 2">
    <name type="scientific">Sporosarcina pasteurii</name>
    <name type="common">Bacillus pasteurii</name>
    <dbReference type="NCBI Taxonomy" id="1474"/>
    <lineage>
        <taxon>Bacteria</taxon>
        <taxon>Bacillati</taxon>
        <taxon>Bacillota</taxon>
        <taxon>Bacilli</taxon>
        <taxon>Bacillales</taxon>
        <taxon>Caryophanaceae</taxon>
        <taxon>Sporosarcina</taxon>
    </lineage>
</organism>
<dbReference type="InterPro" id="IPR052022">
    <property type="entry name" value="26kDa_periplasmic_antigen"/>
</dbReference>
<dbReference type="Gene3D" id="3.30.70.2970">
    <property type="entry name" value="Protein of unknown function (DUF541), domain 2"/>
    <property type="match status" value="1"/>
</dbReference>
<accession>A0A380BI44</accession>
<evidence type="ECO:0000313" key="2">
    <source>
        <dbReference type="Proteomes" id="UP000254519"/>
    </source>
</evidence>
<dbReference type="OrthoDB" id="9785192at2"/>
<keyword evidence="2" id="KW-1185">Reference proteome</keyword>
<dbReference type="InterPro" id="IPR007497">
    <property type="entry name" value="SIMPL/DUF541"/>
</dbReference>
<dbReference type="AlphaFoldDB" id="A0A380BI44"/>
<dbReference type="PANTHER" id="PTHR34387">
    <property type="entry name" value="SLR1258 PROTEIN"/>
    <property type="match status" value="1"/>
</dbReference>
<dbReference type="Gene3D" id="3.30.110.170">
    <property type="entry name" value="Protein of unknown function (DUF541), domain 1"/>
    <property type="match status" value="1"/>
</dbReference>
<protein>
    <submittedName>
        <fullName evidence="1">26 kDa periplasmic immunogenic protein</fullName>
    </submittedName>
</protein>
<dbReference type="RefSeq" id="WP_115360601.1">
    <property type="nucleotide sequence ID" value="NZ_CP038012.1"/>
</dbReference>
<dbReference type="Pfam" id="PF04402">
    <property type="entry name" value="SIMPL"/>
    <property type="match status" value="1"/>
</dbReference>
<gene>
    <name evidence="1" type="ORF">NCTC4822_01207</name>
</gene>
<sequence>MEAIYYPYVLQNTRRTKGVMTVIGTGSITLPPDTVQVHVEVRTENETLTIAQQENATAMNQVIEALLNFGIDNEHIQTASYNITPQYDYIDGEQRFRGYEVSNVIQVTSVVIDKIGAIIDLAVENGANGISNIQFFVADEQAAYQKALNEALNDATEKAQSMAETMHLQIDPIPIKIVEERREAPIIPRMFVAKEMSGTTPIEPGQLTINASVTVQFNY</sequence>
<proteinExistence type="predicted"/>
<reference evidence="1 2" key="1">
    <citation type="submission" date="2018-06" db="EMBL/GenBank/DDBJ databases">
        <authorList>
            <consortium name="Pathogen Informatics"/>
            <person name="Doyle S."/>
        </authorList>
    </citation>
    <scope>NUCLEOTIDE SEQUENCE [LARGE SCALE GENOMIC DNA]</scope>
    <source>
        <strain evidence="2">ATCC 11859 / DSM 33 / NCIB 8841 / NCTC 4822</strain>
    </source>
</reference>
<dbReference type="EMBL" id="UGYZ01000002">
    <property type="protein sequence ID" value="SUJ01808.1"/>
    <property type="molecule type" value="Genomic_DNA"/>
</dbReference>
<evidence type="ECO:0000313" key="1">
    <source>
        <dbReference type="EMBL" id="SUJ01808.1"/>
    </source>
</evidence>
<name>A0A380BI44_SPOPA</name>